<evidence type="ECO:0000256" key="2">
    <source>
        <dbReference type="ARBA" id="ARBA00022695"/>
    </source>
</evidence>
<dbReference type="Proteomes" id="UP000765509">
    <property type="component" value="Unassembled WGS sequence"/>
</dbReference>
<keyword evidence="9" id="KW-1185">Reference proteome</keyword>
<keyword evidence="3" id="KW-0540">Nuclease</keyword>
<evidence type="ECO:0000259" key="7">
    <source>
        <dbReference type="Pfam" id="PF17917"/>
    </source>
</evidence>
<evidence type="ECO:0000256" key="1">
    <source>
        <dbReference type="ARBA" id="ARBA00022679"/>
    </source>
</evidence>
<keyword evidence="5" id="KW-0378">Hydrolase</keyword>
<keyword evidence="4" id="KW-0255">Endonuclease</keyword>
<dbReference type="AlphaFoldDB" id="A0A9Q3C0E5"/>
<accession>A0A9Q3C0E5</accession>
<evidence type="ECO:0000256" key="6">
    <source>
        <dbReference type="ARBA" id="ARBA00022918"/>
    </source>
</evidence>
<dbReference type="Pfam" id="PF17917">
    <property type="entry name" value="RT_RNaseH"/>
    <property type="match status" value="1"/>
</dbReference>
<proteinExistence type="predicted"/>
<dbReference type="EMBL" id="AVOT02003816">
    <property type="protein sequence ID" value="MBW0474648.1"/>
    <property type="molecule type" value="Genomic_DNA"/>
</dbReference>
<comment type="caution">
    <text evidence="8">The sequence shown here is derived from an EMBL/GenBank/DDBJ whole genome shotgun (WGS) entry which is preliminary data.</text>
</comment>
<protein>
    <recommendedName>
        <fullName evidence="7">Reverse transcriptase RNase H-like domain-containing protein</fullName>
    </recommendedName>
</protein>
<dbReference type="GO" id="GO:0003964">
    <property type="term" value="F:RNA-directed DNA polymerase activity"/>
    <property type="evidence" value="ECO:0007669"/>
    <property type="project" value="UniProtKB-KW"/>
</dbReference>
<dbReference type="OrthoDB" id="118243at2759"/>
<reference evidence="8" key="1">
    <citation type="submission" date="2021-03" db="EMBL/GenBank/DDBJ databases">
        <title>Draft genome sequence of rust myrtle Austropuccinia psidii MF-1, a brazilian biotype.</title>
        <authorList>
            <person name="Quecine M.C."/>
            <person name="Pachon D.M.R."/>
            <person name="Bonatelli M.L."/>
            <person name="Correr F.H."/>
            <person name="Franceschini L.M."/>
            <person name="Leite T.F."/>
            <person name="Margarido G.R.A."/>
            <person name="Almeida C.A."/>
            <person name="Ferrarezi J.A."/>
            <person name="Labate C.A."/>
        </authorList>
    </citation>
    <scope>NUCLEOTIDE SEQUENCE</scope>
    <source>
        <strain evidence="8">MF-1</strain>
    </source>
</reference>
<keyword evidence="1" id="KW-0808">Transferase</keyword>
<dbReference type="GO" id="GO:0004519">
    <property type="term" value="F:endonuclease activity"/>
    <property type="evidence" value="ECO:0007669"/>
    <property type="project" value="UniProtKB-KW"/>
</dbReference>
<organism evidence="8 9">
    <name type="scientific">Austropuccinia psidii MF-1</name>
    <dbReference type="NCBI Taxonomy" id="1389203"/>
    <lineage>
        <taxon>Eukaryota</taxon>
        <taxon>Fungi</taxon>
        <taxon>Dikarya</taxon>
        <taxon>Basidiomycota</taxon>
        <taxon>Pucciniomycotina</taxon>
        <taxon>Pucciniomycetes</taxon>
        <taxon>Pucciniales</taxon>
        <taxon>Sphaerophragmiaceae</taxon>
        <taxon>Austropuccinia</taxon>
    </lineage>
</organism>
<keyword evidence="2" id="KW-0548">Nucleotidyltransferase</keyword>
<keyword evidence="6" id="KW-0695">RNA-directed DNA polymerase</keyword>
<dbReference type="InterPro" id="IPR041373">
    <property type="entry name" value="RT_RNaseH"/>
</dbReference>
<dbReference type="GO" id="GO:0016787">
    <property type="term" value="F:hydrolase activity"/>
    <property type="evidence" value="ECO:0007669"/>
    <property type="project" value="UniProtKB-KW"/>
</dbReference>
<evidence type="ECO:0000313" key="8">
    <source>
        <dbReference type="EMBL" id="MBW0474648.1"/>
    </source>
</evidence>
<evidence type="ECO:0000256" key="5">
    <source>
        <dbReference type="ARBA" id="ARBA00022801"/>
    </source>
</evidence>
<name>A0A9Q3C0E5_9BASI</name>
<feature type="domain" description="Reverse transcriptase RNase H-like" evidence="7">
    <location>
        <begin position="2"/>
        <end position="55"/>
    </location>
</feature>
<sequence>MEFLFLLWALEKIHHYFDGSVFEVITDFKAVKSLLNHMKTPSRHMSGWQFAIQEYTGNMTIVHKSGIINKNSYGLSIWQLPNTPENPAYVPENSEPQIPIEGIEITDLGT</sequence>
<evidence type="ECO:0000256" key="3">
    <source>
        <dbReference type="ARBA" id="ARBA00022722"/>
    </source>
</evidence>
<gene>
    <name evidence="8" type="ORF">O181_014363</name>
</gene>
<evidence type="ECO:0000256" key="4">
    <source>
        <dbReference type="ARBA" id="ARBA00022759"/>
    </source>
</evidence>
<evidence type="ECO:0000313" key="9">
    <source>
        <dbReference type="Proteomes" id="UP000765509"/>
    </source>
</evidence>